<accession>A0A4P8XUG2</accession>
<organism evidence="3 4">
    <name type="scientific">Ruminococcus bovis</name>
    <dbReference type="NCBI Taxonomy" id="2564099"/>
    <lineage>
        <taxon>Bacteria</taxon>
        <taxon>Bacillati</taxon>
        <taxon>Bacillota</taxon>
        <taxon>Clostridia</taxon>
        <taxon>Eubacteriales</taxon>
        <taxon>Oscillospiraceae</taxon>
        <taxon>Ruminococcus</taxon>
    </lineage>
</organism>
<feature type="chain" id="PRO_5038354967" evidence="2">
    <location>
        <begin position="20"/>
        <end position="251"/>
    </location>
</feature>
<keyword evidence="4" id="KW-1185">Reference proteome</keyword>
<dbReference type="KEGG" id="ruj:E5Z56_03655"/>
<protein>
    <submittedName>
        <fullName evidence="3">Uncharacterized protein</fullName>
    </submittedName>
</protein>
<dbReference type="RefSeq" id="WP_138156575.1">
    <property type="nucleotide sequence ID" value="NZ_CP039381.1"/>
</dbReference>
<feature type="region of interest" description="Disordered" evidence="1">
    <location>
        <begin position="24"/>
        <end position="46"/>
    </location>
</feature>
<sequence>MKKALLLFLVLIITCVTITGCKDSSNNTSSSSGANNSSNTITSSSSKNANVGMIRDLSVNLERKYSVPNSDSNVLETVSKTDEIYQDDLNELISVSDDVIRVTVQNVSYTSYEGVAWTKSDVLITDTFKGDLKKGDVISVFTLGGYIPLSEHIKGHNDAFRFKDLSAKKIKTTFLKETIDGEKTIKKSEDLILCVVKTPKDSPLPKGAYERVSYSGQLYAEGNKEFVQTITDSTHKTEKTYSYNDIKKMTE</sequence>
<gene>
    <name evidence="3" type="ORF">E5Z56_03655</name>
</gene>
<evidence type="ECO:0000313" key="3">
    <source>
        <dbReference type="EMBL" id="QCT06507.1"/>
    </source>
</evidence>
<dbReference type="AlphaFoldDB" id="A0A4P8XUG2"/>
<dbReference type="OrthoDB" id="2084383at2"/>
<dbReference type="Proteomes" id="UP000301475">
    <property type="component" value="Chromosome"/>
</dbReference>
<feature type="signal peptide" evidence="2">
    <location>
        <begin position="1"/>
        <end position="19"/>
    </location>
</feature>
<dbReference type="PROSITE" id="PS51257">
    <property type="entry name" value="PROKAR_LIPOPROTEIN"/>
    <property type="match status" value="1"/>
</dbReference>
<dbReference type="EMBL" id="CP039381">
    <property type="protein sequence ID" value="QCT06507.1"/>
    <property type="molecule type" value="Genomic_DNA"/>
</dbReference>
<evidence type="ECO:0000256" key="2">
    <source>
        <dbReference type="SAM" id="SignalP"/>
    </source>
</evidence>
<evidence type="ECO:0000313" key="4">
    <source>
        <dbReference type="Proteomes" id="UP000301475"/>
    </source>
</evidence>
<keyword evidence="2" id="KW-0732">Signal</keyword>
<reference evidence="3 4" key="1">
    <citation type="submission" date="2019-04" db="EMBL/GenBank/DDBJ databases">
        <authorList>
            <person name="Embree M."/>
            <person name="Gaffney J.R."/>
        </authorList>
    </citation>
    <scope>NUCLEOTIDE SEQUENCE [LARGE SCALE GENOMIC DNA]</scope>
    <source>
        <strain evidence="3 4">JE7A12</strain>
    </source>
</reference>
<name>A0A4P8XUG2_9FIRM</name>
<proteinExistence type="predicted"/>
<evidence type="ECO:0000256" key="1">
    <source>
        <dbReference type="SAM" id="MobiDB-lite"/>
    </source>
</evidence>